<dbReference type="AlphaFoldDB" id="A0A8T4HAU1"/>
<dbReference type="EMBL" id="JAGKSB010000013">
    <property type="protein sequence ID" value="MBP3944132.1"/>
    <property type="molecule type" value="Genomic_DNA"/>
</dbReference>
<dbReference type="PROSITE" id="PS51257">
    <property type="entry name" value="PROKAR_LIPOPROTEIN"/>
    <property type="match status" value="1"/>
</dbReference>
<reference evidence="1" key="1">
    <citation type="submission" date="2021-03" db="EMBL/GenBank/DDBJ databases">
        <authorList>
            <person name="Lu T."/>
            <person name="Wang Q."/>
            <person name="Han X."/>
        </authorList>
    </citation>
    <scope>NUCLEOTIDE SEQUENCE</scope>
    <source>
        <strain evidence="1">WQ 2009</strain>
    </source>
</reference>
<dbReference type="Proteomes" id="UP000679691">
    <property type="component" value="Unassembled WGS sequence"/>
</dbReference>
<keyword evidence="2" id="KW-1185">Reference proteome</keyword>
<dbReference type="Pfam" id="PF11199">
    <property type="entry name" value="DUF2891"/>
    <property type="match status" value="1"/>
</dbReference>
<dbReference type="RefSeq" id="WP_353547638.1">
    <property type="nucleotide sequence ID" value="NZ_JAGKSB010000013.1"/>
</dbReference>
<gene>
    <name evidence="1" type="ORF">J5U18_11310</name>
</gene>
<dbReference type="InterPro" id="IPR021365">
    <property type="entry name" value="DUF2891"/>
</dbReference>
<name>A0A8T4HAU1_9SPHI</name>
<evidence type="ECO:0000313" key="2">
    <source>
        <dbReference type="Proteomes" id="UP000679691"/>
    </source>
</evidence>
<comment type="caution">
    <text evidence="1">The sequence shown here is derived from an EMBL/GenBank/DDBJ whole genome shotgun (WGS) entry which is preliminary data.</text>
</comment>
<evidence type="ECO:0000313" key="1">
    <source>
        <dbReference type="EMBL" id="MBP3944132.1"/>
    </source>
</evidence>
<proteinExistence type="predicted"/>
<accession>A0A8T4HAU1</accession>
<sequence length="362" mass="41656">MKLRHLSLVGISLIFLACDSPKKENLKPIQLDLAQAKKIYQLPTGCFRVEYPNKLGQVLGSDRDLKSPKTLHPIFYGCFDWHSSVHGYWSMIRLLKQFPALDNNNELHKQLDAHITAANVAKEIAFFNDVNNLSFERTYGWAWLFQLHGELHSWEDPHAARWAKTLQPLVDLLIQRYTEYLPKLVYPIRAGQHDNSAFSLNLSLDYARLINNKEFEDLLVKHAIRLFGDDQSYNLAFEPSGYDFLSPGLEEALLLAKVYDKQQYEGWLKNFMPKLFEKDFKLEPTIVKDRTDGKLVHLDGLNFSRATCLYGIADALPALAHLRTTANKHLAYSLKNIQDDDYMGSHWLGTFALYSLIHQSTL</sequence>
<organism evidence="1 2">
    <name type="scientific">Rhinopithecimicrobium faecis</name>
    <dbReference type="NCBI Taxonomy" id="2820698"/>
    <lineage>
        <taxon>Bacteria</taxon>
        <taxon>Pseudomonadati</taxon>
        <taxon>Bacteroidota</taxon>
        <taxon>Sphingobacteriia</taxon>
        <taxon>Sphingobacteriales</taxon>
        <taxon>Sphingobacteriaceae</taxon>
        <taxon>Rhinopithecimicrobium</taxon>
    </lineage>
</organism>
<protein>
    <submittedName>
        <fullName evidence="1">DUF2891 domain-containing protein</fullName>
    </submittedName>
</protein>